<evidence type="ECO:0000256" key="1">
    <source>
        <dbReference type="ARBA" id="ARBA00004613"/>
    </source>
</evidence>
<dbReference type="GO" id="GO:0005125">
    <property type="term" value="F:cytokine activity"/>
    <property type="evidence" value="ECO:0007669"/>
    <property type="project" value="TreeGrafter"/>
</dbReference>
<dbReference type="CTD" id="2056"/>
<dbReference type="InterPro" id="IPR003013">
    <property type="entry name" value="Erythroptn"/>
</dbReference>
<keyword evidence="8" id="KW-1015">Disulfide bond</keyword>
<dbReference type="KEGG" id="emc:129340425"/>
<keyword evidence="5" id="KW-0372">Hormone</keyword>
<keyword evidence="7" id="KW-0265">Erythrocyte maturation</keyword>
<dbReference type="PRINTS" id="PR00272">
    <property type="entry name" value="ERYTHROPTN"/>
</dbReference>
<organism evidence="10 11">
    <name type="scientific">Eublepharis macularius</name>
    <name type="common">Leopard gecko</name>
    <name type="synonym">Cyrtodactylus macularius</name>
    <dbReference type="NCBI Taxonomy" id="481883"/>
    <lineage>
        <taxon>Eukaryota</taxon>
        <taxon>Metazoa</taxon>
        <taxon>Chordata</taxon>
        <taxon>Craniata</taxon>
        <taxon>Vertebrata</taxon>
        <taxon>Euteleostomi</taxon>
        <taxon>Lepidosauria</taxon>
        <taxon>Squamata</taxon>
        <taxon>Bifurcata</taxon>
        <taxon>Gekkota</taxon>
        <taxon>Eublepharidae</taxon>
        <taxon>Eublepharinae</taxon>
        <taxon>Eublepharis</taxon>
    </lineage>
</organism>
<comment type="similarity">
    <text evidence="2">Belongs to the EPO/TPO family.</text>
</comment>
<evidence type="ECO:0000256" key="8">
    <source>
        <dbReference type="ARBA" id="ARBA00023157"/>
    </source>
</evidence>
<sequence length="178" mass="19900">MGISGLFPFLLVLELLAPPALLTPLHPICDPRVMDKYILEAQWADQDIARVCAASCGLSETVQVPDTKVNFLEWKMMTRARQASEVWGGLALLLTALSQAQERHPATLDQLARMRSALLSVREILRSVNVEADARLLDTPPTPTLNIRTVEKLLSIYLNFLRGKANLYITEACRNYAR</sequence>
<dbReference type="GO" id="GO:0005179">
    <property type="term" value="F:hormone activity"/>
    <property type="evidence" value="ECO:0007669"/>
    <property type="project" value="UniProtKB-KW"/>
</dbReference>
<evidence type="ECO:0000256" key="2">
    <source>
        <dbReference type="ARBA" id="ARBA00005782"/>
    </source>
</evidence>
<dbReference type="Proteomes" id="UP001190640">
    <property type="component" value="Chromosome 12"/>
</dbReference>
<evidence type="ECO:0000256" key="7">
    <source>
        <dbReference type="ARBA" id="ARBA00023057"/>
    </source>
</evidence>
<dbReference type="RefSeq" id="XP_054851193.1">
    <property type="nucleotide sequence ID" value="XM_054995218.1"/>
</dbReference>
<keyword evidence="6 9" id="KW-0732">Signal</keyword>
<evidence type="ECO:0000313" key="11">
    <source>
        <dbReference type="RefSeq" id="XP_054851193.1"/>
    </source>
</evidence>
<keyword evidence="4" id="KW-0964">Secreted</keyword>
<name>A0AA97LCW6_EUBMA</name>
<proteinExistence type="inferred from homology"/>
<dbReference type="PANTHER" id="PTHR10370:SF0">
    <property type="entry name" value="ERYTHROPOIETIN"/>
    <property type="match status" value="1"/>
</dbReference>
<feature type="chain" id="PRO_5041687232" description="Erythropoietin" evidence="9">
    <location>
        <begin position="23"/>
        <end position="178"/>
    </location>
</feature>
<dbReference type="Pfam" id="PF00758">
    <property type="entry name" value="EPO_TPO"/>
    <property type="match status" value="1"/>
</dbReference>
<evidence type="ECO:0000313" key="10">
    <source>
        <dbReference type="Proteomes" id="UP001190640"/>
    </source>
</evidence>
<evidence type="ECO:0000256" key="4">
    <source>
        <dbReference type="ARBA" id="ARBA00022525"/>
    </source>
</evidence>
<keyword evidence="10" id="KW-1185">Reference proteome</keyword>
<evidence type="ECO:0000256" key="5">
    <source>
        <dbReference type="ARBA" id="ARBA00022702"/>
    </source>
</evidence>
<protein>
    <recommendedName>
        <fullName evidence="3">Erythropoietin</fullName>
    </recommendedName>
</protein>
<dbReference type="GeneID" id="129340425"/>
<dbReference type="GO" id="GO:0043249">
    <property type="term" value="P:erythrocyte maturation"/>
    <property type="evidence" value="ECO:0007669"/>
    <property type="project" value="UniProtKB-KW"/>
</dbReference>
<dbReference type="InterPro" id="IPR009079">
    <property type="entry name" value="4_helix_cytokine-like_core"/>
</dbReference>
<gene>
    <name evidence="11" type="primary">EPO</name>
</gene>
<comment type="subcellular location">
    <subcellularLocation>
        <location evidence="1">Secreted</location>
    </subcellularLocation>
</comment>
<dbReference type="Gene3D" id="1.20.1250.10">
    <property type="match status" value="1"/>
</dbReference>
<dbReference type="PANTHER" id="PTHR10370">
    <property type="entry name" value="ERYTHROPOIETIN"/>
    <property type="match status" value="1"/>
</dbReference>
<dbReference type="GO" id="GO:0005615">
    <property type="term" value="C:extracellular space"/>
    <property type="evidence" value="ECO:0007669"/>
    <property type="project" value="TreeGrafter"/>
</dbReference>
<accession>A0AA97LCW6</accession>
<evidence type="ECO:0000256" key="6">
    <source>
        <dbReference type="ARBA" id="ARBA00022729"/>
    </source>
</evidence>
<feature type="signal peptide" evidence="9">
    <location>
        <begin position="1"/>
        <end position="22"/>
    </location>
</feature>
<evidence type="ECO:0000256" key="9">
    <source>
        <dbReference type="SAM" id="SignalP"/>
    </source>
</evidence>
<dbReference type="AlphaFoldDB" id="A0AA97LCW6"/>
<dbReference type="SUPFAM" id="SSF47266">
    <property type="entry name" value="4-helical cytokines"/>
    <property type="match status" value="1"/>
</dbReference>
<evidence type="ECO:0000256" key="3">
    <source>
        <dbReference type="ARBA" id="ARBA00015421"/>
    </source>
</evidence>
<reference evidence="11" key="1">
    <citation type="submission" date="2025-08" db="UniProtKB">
        <authorList>
            <consortium name="RefSeq"/>
        </authorList>
    </citation>
    <scope>IDENTIFICATION</scope>
    <source>
        <tissue evidence="11">Blood</tissue>
    </source>
</reference>
<dbReference type="GO" id="GO:0005128">
    <property type="term" value="F:erythropoietin receptor binding"/>
    <property type="evidence" value="ECO:0007669"/>
    <property type="project" value="InterPro"/>
</dbReference>
<dbReference type="InterPro" id="IPR001323">
    <property type="entry name" value="EPO_TPO"/>
</dbReference>